<keyword evidence="1" id="KW-0732">Signal</keyword>
<accession>A0A4V2Z2M3</accession>
<proteinExistence type="predicted"/>
<evidence type="ECO:0008006" key="4">
    <source>
        <dbReference type="Google" id="ProtNLM"/>
    </source>
</evidence>
<comment type="caution">
    <text evidence="2">The sequence shown here is derived from an EMBL/GenBank/DDBJ whole genome shotgun (WGS) entry which is preliminary data.</text>
</comment>
<evidence type="ECO:0000313" key="3">
    <source>
        <dbReference type="Proteomes" id="UP000294739"/>
    </source>
</evidence>
<feature type="signal peptide" evidence="1">
    <location>
        <begin position="1"/>
        <end position="24"/>
    </location>
</feature>
<sequence length="167" mass="16889">MKAFAVPAFCILAAVCLVGCGSIADDGRAGSSPTGACPSVHDQLVPDDCVGYDPDAGMRANDAYRQRSELPPEWRDGAVEHRDRIAAALTEAVAAGPLTVDDAFAVLQPLGYENVQAHGSSEVANGGLAIGVSTGSGCVYGEVRDTEVTLHVGGGIADGGCLPAPGH</sequence>
<feature type="chain" id="PRO_5020302173" description="Lipoprotein" evidence="1">
    <location>
        <begin position="25"/>
        <end position="167"/>
    </location>
</feature>
<dbReference type="RefSeq" id="WP_131896757.1">
    <property type="nucleotide sequence ID" value="NZ_SMKZ01000024.1"/>
</dbReference>
<reference evidence="2 3" key="1">
    <citation type="submission" date="2019-03" db="EMBL/GenBank/DDBJ databases">
        <title>Draft genome sequences of novel Actinobacteria.</title>
        <authorList>
            <person name="Sahin N."/>
            <person name="Ay H."/>
            <person name="Saygin H."/>
        </authorList>
    </citation>
    <scope>NUCLEOTIDE SEQUENCE [LARGE SCALE GENOMIC DNA]</scope>
    <source>
        <strain evidence="2 3">5K138</strain>
    </source>
</reference>
<dbReference type="OrthoDB" id="4823926at2"/>
<name>A0A4V2Z2M3_9ACTN</name>
<dbReference type="EMBL" id="SMKZ01000024">
    <property type="protein sequence ID" value="TDE08468.1"/>
    <property type="molecule type" value="Genomic_DNA"/>
</dbReference>
<dbReference type="AlphaFoldDB" id="A0A4V2Z2M3"/>
<keyword evidence="3" id="KW-1185">Reference proteome</keyword>
<dbReference type="InParanoid" id="A0A4V2Z2M3"/>
<dbReference type="Proteomes" id="UP000294739">
    <property type="component" value="Unassembled WGS sequence"/>
</dbReference>
<organism evidence="2 3">
    <name type="scientific">Jiangella asiatica</name>
    <dbReference type="NCBI Taxonomy" id="2530372"/>
    <lineage>
        <taxon>Bacteria</taxon>
        <taxon>Bacillati</taxon>
        <taxon>Actinomycetota</taxon>
        <taxon>Actinomycetes</taxon>
        <taxon>Jiangellales</taxon>
        <taxon>Jiangellaceae</taxon>
        <taxon>Jiangella</taxon>
    </lineage>
</organism>
<gene>
    <name evidence="2" type="ORF">E1269_17325</name>
</gene>
<evidence type="ECO:0000313" key="2">
    <source>
        <dbReference type="EMBL" id="TDE08468.1"/>
    </source>
</evidence>
<protein>
    <recommendedName>
        <fullName evidence="4">Lipoprotein</fullName>
    </recommendedName>
</protein>
<evidence type="ECO:0000256" key="1">
    <source>
        <dbReference type="SAM" id="SignalP"/>
    </source>
</evidence>